<dbReference type="GO" id="GO:0016020">
    <property type="term" value="C:membrane"/>
    <property type="evidence" value="ECO:0007669"/>
    <property type="project" value="GOC"/>
</dbReference>
<feature type="domain" description="Endonuclease/exonuclease/phosphatase" evidence="1">
    <location>
        <begin position="15"/>
        <end position="243"/>
    </location>
</feature>
<sequence length="256" mass="28932">MNEAVPVQARCLRVMTYNVHGCVGTDGFLDESRIAAVIAAAAPDVVALQELDVERRRSRGVHQVRHLANSLKMEYHFHPTLHHLSEQYGDAVLSRLPMTLLRQGMLPTSSSRLAFEPRGALLVELEVEGRPVHLLNTHLGLSWSERLAQVTALLGPDWMKGSLNTHPFVLCGDLNALPGSLVYRTLTRQLKDVQRWTLRSWPRSTFPSRWPVTRLDYIFMNRHFTARKVEVPNNRQTQVASDHLPLIADLVLNSEA</sequence>
<dbReference type="RefSeq" id="WP_184206020.1">
    <property type="nucleotide sequence ID" value="NZ_JACHIF010000001.1"/>
</dbReference>
<dbReference type="Pfam" id="PF03372">
    <property type="entry name" value="Exo_endo_phos"/>
    <property type="match status" value="1"/>
</dbReference>
<keyword evidence="3" id="KW-1185">Reference proteome</keyword>
<dbReference type="SUPFAM" id="SSF56219">
    <property type="entry name" value="DNase I-like"/>
    <property type="match status" value="1"/>
</dbReference>
<keyword evidence="2" id="KW-0255">Endonuclease</keyword>
<dbReference type="PANTHER" id="PTHR14859">
    <property type="entry name" value="CALCOFLUOR WHITE HYPERSENSITIVE PROTEIN PRECURSOR"/>
    <property type="match status" value="1"/>
</dbReference>
<dbReference type="PANTHER" id="PTHR14859:SF15">
    <property type="entry name" value="ENDONUCLEASE_EXONUCLEASE_PHOSPHATASE DOMAIN-CONTAINING PROTEIN"/>
    <property type="match status" value="1"/>
</dbReference>
<reference evidence="2 3" key="1">
    <citation type="submission" date="2020-08" db="EMBL/GenBank/DDBJ databases">
        <title>Genomic Encyclopedia of Type Strains, Phase IV (KMG-IV): sequencing the most valuable type-strain genomes for metagenomic binning, comparative biology and taxonomic classification.</title>
        <authorList>
            <person name="Goeker M."/>
        </authorList>
    </citation>
    <scope>NUCLEOTIDE SEQUENCE [LARGE SCALE GENOMIC DNA]</scope>
    <source>
        <strain evidence="2 3">DSM 12251</strain>
    </source>
</reference>
<dbReference type="GO" id="GO:0006506">
    <property type="term" value="P:GPI anchor biosynthetic process"/>
    <property type="evidence" value="ECO:0007669"/>
    <property type="project" value="TreeGrafter"/>
</dbReference>
<accession>A0A7W7YIH7</accession>
<dbReference type="AlphaFoldDB" id="A0A7W7YIH7"/>
<protein>
    <submittedName>
        <fullName evidence="2">Endonuclease/exonuclease/phosphatase family metal-dependent hydrolase</fullName>
    </submittedName>
</protein>
<evidence type="ECO:0000313" key="3">
    <source>
        <dbReference type="Proteomes" id="UP000534294"/>
    </source>
</evidence>
<dbReference type="InterPro" id="IPR005135">
    <property type="entry name" value="Endo/exonuclease/phosphatase"/>
</dbReference>
<comment type="caution">
    <text evidence="2">The sequence shown here is derived from an EMBL/GenBank/DDBJ whole genome shotgun (WGS) entry which is preliminary data.</text>
</comment>
<dbReference type="Proteomes" id="UP000534294">
    <property type="component" value="Unassembled WGS sequence"/>
</dbReference>
<keyword evidence="2" id="KW-0378">Hydrolase</keyword>
<organism evidence="2 3">
    <name type="scientific">Prosthecobacter dejongeii</name>
    <dbReference type="NCBI Taxonomy" id="48465"/>
    <lineage>
        <taxon>Bacteria</taxon>
        <taxon>Pseudomonadati</taxon>
        <taxon>Verrucomicrobiota</taxon>
        <taxon>Verrucomicrobiia</taxon>
        <taxon>Verrucomicrobiales</taxon>
        <taxon>Verrucomicrobiaceae</taxon>
        <taxon>Prosthecobacter</taxon>
    </lineage>
</organism>
<proteinExistence type="predicted"/>
<gene>
    <name evidence="2" type="ORF">HNQ64_001060</name>
</gene>
<keyword evidence="2" id="KW-0540">Nuclease</keyword>
<dbReference type="InterPro" id="IPR036691">
    <property type="entry name" value="Endo/exonu/phosph_ase_sf"/>
</dbReference>
<dbReference type="InterPro" id="IPR051916">
    <property type="entry name" value="GPI-anchor_lipid_remodeler"/>
</dbReference>
<evidence type="ECO:0000313" key="2">
    <source>
        <dbReference type="EMBL" id="MBB5036826.1"/>
    </source>
</evidence>
<evidence type="ECO:0000259" key="1">
    <source>
        <dbReference type="Pfam" id="PF03372"/>
    </source>
</evidence>
<keyword evidence="2" id="KW-0269">Exonuclease</keyword>
<dbReference type="EMBL" id="JACHIF010000001">
    <property type="protein sequence ID" value="MBB5036826.1"/>
    <property type="molecule type" value="Genomic_DNA"/>
</dbReference>
<dbReference type="GO" id="GO:0004527">
    <property type="term" value="F:exonuclease activity"/>
    <property type="evidence" value="ECO:0007669"/>
    <property type="project" value="UniProtKB-KW"/>
</dbReference>
<name>A0A7W7YIH7_9BACT</name>
<dbReference type="GO" id="GO:0004519">
    <property type="term" value="F:endonuclease activity"/>
    <property type="evidence" value="ECO:0007669"/>
    <property type="project" value="UniProtKB-KW"/>
</dbReference>
<dbReference type="Gene3D" id="3.60.10.10">
    <property type="entry name" value="Endonuclease/exonuclease/phosphatase"/>
    <property type="match status" value="1"/>
</dbReference>